<organism evidence="1 2">
    <name type="scientific">Peribacillus simplex</name>
    <dbReference type="NCBI Taxonomy" id="1478"/>
    <lineage>
        <taxon>Bacteria</taxon>
        <taxon>Bacillati</taxon>
        <taxon>Bacillota</taxon>
        <taxon>Bacilli</taxon>
        <taxon>Bacillales</taxon>
        <taxon>Bacillaceae</taxon>
        <taxon>Peribacillus</taxon>
    </lineage>
</organism>
<keyword evidence="2" id="KW-1185">Reference proteome</keyword>
<dbReference type="Proteomes" id="UP000064189">
    <property type="component" value="Unassembled WGS sequence"/>
</dbReference>
<dbReference type="EMBL" id="LNNH01000040">
    <property type="protein sequence ID" value="KWW14088.1"/>
    <property type="molecule type" value="Genomic_DNA"/>
</dbReference>
<proteinExistence type="predicted"/>
<reference evidence="1 2" key="1">
    <citation type="submission" date="2015-11" db="EMBL/GenBank/DDBJ databases">
        <title>Genome Sequence of Bacillus simplex strain VanAntwerpen2.</title>
        <authorList>
            <person name="Couger M.B."/>
        </authorList>
    </citation>
    <scope>NUCLEOTIDE SEQUENCE [LARGE SCALE GENOMIC DNA]</scope>
    <source>
        <strain evidence="1 2">VanAntwerpen02</strain>
    </source>
</reference>
<evidence type="ECO:0000313" key="1">
    <source>
        <dbReference type="EMBL" id="KWW14088.1"/>
    </source>
</evidence>
<gene>
    <name evidence="1" type="ORF">AS888_00725</name>
</gene>
<dbReference type="AlphaFoldDB" id="A0A109MUC9"/>
<sequence>MKGKFNKSGKAGIMPAFFFYGYYRILCRVPPVPPSSRNLLQSKGKRFVLKTTIFTKSAFFINHEDPLDLK</sequence>
<evidence type="ECO:0000313" key="2">
    <source>
        <dbReference type="Proteomes" id="UP000064189"/>
    </source>
</evidence>
<protein>
    <submittedName>
        <fullName evidence="1">Uncharacterized protein</fullName>
    </submittedName>
</protein>
<accession>A0A109MUC9</accession>
<name>A0A109MUC9_9BACI</name>
<comment type="caution">
    <text evidence="1">The sequence shown here is derived from an EMBL/GenBank/DDBJ whole genome shotgun (WGS) entry which is preliminary data.</text>
</comment>